<dbReference type="HAMAP" id="MF_00420">
    <property type="entry name" value="PurL_2"/>
    <property type="match status" value="1"/>
</dbReference>
<evidence type="ECO:0000256" key="6">
    <source>
        <dbReference type="ARBA" id="ARBA00022840"/>
    </source>
</evidence>
<dbReference type="Gene3D" id="3.30.1330.10">
    <property type="entry name" value="PurM-like, N-terminal domain"/>
    <property type="match status" value="2"/>
</dbReference>
<dbReference type="PANTHER" id="PTHR43555:SF1">
    <property type="entry name" value="PHOSPHORIBOSYLFORMYLGLYCINAMIDINE SYNTHASE SUBUNIT PURL"/>
    <property type="match status" value="1"/>
</dbReference>
<dbReference type="InterPro" id="IPR010074">
    <property type="entry name" value="PRibForGlyAmidine_synth_PurL"/>
</dbReference>
<feature type="domain" description="Phosphoribosylformylglycinamidine synthase linker" evidence="10">
    <location>
        <begin position="15"/>
        <end position="53"/>
    </location>
</feature>
<evidence type="ECO:0000256" key="4">
    <source>
        <dbReference type="ARBA" id="ARBA00022741"/>
    </source>
</evidence>
<dbReference type="InterPro" id="IPR041609">
    <property type="entry name" value="PurL_linker"/>
</dbReference>
<dbReference type="Gene3D" id="3.90.650.10">
    <property type="entry name" value="PurM-like C-terminal domain"/>
    <property type="match status" value="2"/>
</dbReference>
<proteinExistence type="inferred from homology"/>
<dbReference type="InterPro" id="IPR036676">
    <property type="entry name" value="PurM-like_C_sf"/>
</dbReference>
<organism evidence="11">
    <name type="scientific">hydrothermal vent metagenome</name>
    <dbReference type="NCBI Taxonomy" id="652676"/>
    <lineage>
        <taxon>unclassified sequences</taxon>
        <taxon>metagenomes</taxon>
        <taxon>ecological metagenomes</taxon>
    </lineage>
</organism>
<evidence type="ECO:0000256" key="2">
    <source>
        <dbReference type="ARBA" id="ARBA00022598"/>
    </source>
</evidence>
<sequence length="742" mass="80835">MSKPLKNLDDVLKSHKLSQLEYTHILEILDGRHPNIVELGIFSAMWSEHCSYKSSKKYLNGFPTKADWVIQGPGENAGVIDIGGGMAAVFKMESHNHPSFIEPYQGAATGVGGILRDVFTMGARPVANLNALRFGNITNSDRTAKYQRHLVKGVTEGIGGYGNCMGVPTIGGECSFDESYNGNILVNAFALGLCKSDEIFLGIAEGIGNTVMYVGSKTGRDGLGGAVMSSDSFTEESKSLRPTVQVGDPFIEKLLLEACLELFKTKDVVIGIQDMGAAGLTSSAFEMAGKSGAGMIMNLDQVPAREEGMTPYDFMLSESQERMLVCVKKGKEQEVIDIFEKWDLDVAVIGEVTDTGRMELMWHGERVCDMPIAPVSEEAPILDRPTARPAYLDEISGKTIDSYERVDNQVAFEKLVASMEVVDKAWIYDQYDSMVQTNTTKVPGSLDASCIRIKENGKALAMSADCNPRYCYIDPHKGGALAVMESGRNVAMSGARPLSITDCLNFGNPENPEVMWQFAEACEGIKEACLELNTPVVSGNVSLYNETNGVSVFPTPAIAMVGLNEDQNRVLPSSFQSDENHLILIGETKMEFGGSLYMKELFGETAGSLSDIDYKKELKLWDLVIEANAKDLLSSAKDLSSGGLAIALAKMSAVSGKGVTVGIRVTDERAIFEESQSRAILEVNSKENLELVIAMAKERGLKTDIIGKVGGDTIKINNIEMKLEQLQKIYFERFKEVVEQDI</sequence>
<dbReference type="InterPro" id="IPR016188">
    <property type="entry name" value="PurM-like_N"/>
</dbReference>
<evidence type="ECO:0000313" key="11">
    <source>
        <dbReference type="EMBL" id="SFV57118.1"/>
    </source>
</evidence>
<dbReference type="GO" id="GO:0005524">
    <property type="term" value="F:ATP binding"/>
    <property type="evidence" value="ECO:0007669"/>
    <property type="project" value="UniProtKB-KW"/>
</dbReference>
<keyword evidence="5" id="KW-0658">Purine biosynthesis</keyword>
<dbReference type="Pfam" id="PF00586">
    <property type="entry name" value="AIRS"/>
    <property type="match status" value="2"/>
</dbReference>
<keyword evidence="7" id="KW-0460">Magnesium</keyword>
<dbReference type="EMBL" id="FPHN01000073">
    <property type="protein sequence ID" value="SFV57118.1"/>
    <property type="molecule type" value="Genomic_DNA"/>
</dbReference>
<feature type="domain" description="PurM-like N-terminal" evidence="8">
    <location>
        <begin position="74"/>
        <end position="193"/>
    </location>
</feature>
<keyword evidence="1" id="KW-0963">Cytoplasm</keyword>
<evidence type="ECO:0000256" key="7">
    <source>
        <dbReference type="ARBA" id="ARBA00022842"/>
    </source>
</evidence>
<dbReference type="SUPFAM" id="SSF56042">
    <property type="entry name" value="PurM C-terminal domain-like"/>
    <property type="match status" value="2"/>
</dbReference>
<keyword evidence="2 11" id="KW-0436">Ligase</keyword>
<dbReference type="EC" id="6.3.5.3" evidence="11"/>
<evidence type="ECO:0000256" key="5">
    <source>
        <dbReference type="ARBA" id="ARBA00022755"/>
    </source>
</evidence>
<dbReference type="PANTHER" id="PTHR43555">
    <property type="entry name" value="PHOSPHORIBOSYLFORMYLGLYCINAMIDINE SYNTHASE SUBUNIT PURL"/>
    <property type="match status" value="1"/>
</dbReference>
<evidence type="ECO:0000256" key="1">
    <source>
        <dbReference type="ARBA" id="ARBA00022490"/>
    </source>
</evidence>
<dbReference type="NCBIfam" id="NF002290">
    <property type="entry name" value="PRK01213.1"/>
    <property type="match status" value="1"/>
</dbReference>
<evidence type="ECO:0000256" key="3">
    <source>
        <dbReference type="ARBA" id="ARBA00022723"/>
    </source>
</evidence>
<dbReference type="InterPro" id="IPR010918">
    <property type="entry name" value="PurM-like_C_dom"/>
</dbReference>
<dbReference type="Pfam" id="PF02769">
    <property type="entry name" value="AIRS_C"/>
    <property type="match status" value="2"/>
</dbReference>
<keyword evidence="4" id="KW-0547">Nucleotide-binding</keyword>
<feature type="domain" description="PurM-like N-terminal" evidence="8">
    <location>
        <begin position="447"/>
        <end position="563"/>
    </location>
</feature>
<dbReference type="Pfam" id="PF18072">
    <property type="entry name" value="FGAR-AT_linker"/>
    <property type="match status" value="1"/>
</dbReference>
<accession>A0A1W1BU36</accession>
<dbReference type="SUPFAM" id="SSF55326">
    <property type="entry name" value="PurM N-terminal domain-like"/>
    <property type="match status" value="2"/>
</dbReference>
<dbReference type="AlphaFoldDB" id="A0A1W1BU36"/>
<evidence type="ECO:0000259" key="10">
    <source>
        <dbReference type="Pfam" id="PF18072"/>
    </source>
</evidence>
<keyword evidence="6" id="KW-0067">ATP-binding</keyword>
<feature type="domain" description="PurM-like C-terminal" evidence="9">
    <location>
        <begin position="207"/>
        <end position="362"/>
    </location>
</feature>
<keyword evidence="3" id="KW-0479">Metal-binding</keyword>
<evidence type="ECO:0000259" key="8">
    <source>
        <dbReference type="Pfam" id="PF00586"/>
    </source>
</evidence>
<dbReference type="InterPro" id="IPR036921">
    <property type="entry name" value="PurM-like_N_sf"/>
</dbReference>
<protein>
    <submittedName>
        <fullName evidence="11">Phosphoribosylformylglycinamidine synthase, synthetase subunit</fullName>
        <ecNumber evidence="11">6.3.5.3</ecNumber>
    </submittedName>
</protein>
<dbReference type="FunFam" id="3.30.1330.10:FF:000004">
    <property type="entry name" value="Phosphoribosylformylglycinamidine synthase subunit PurL"/>
    <property type="match status" value="1"/>
</dbReference>
<dbReference type="GO" id="GO:0046872">
    <property type="term" value="F:metal ion binding"/>
    <property type="evidence" value="ECO:0007669"/>
    <property type="project" value="UniProtKB-KW"/>
</dbReference>
<dbReference type="NCBIfam" id="TIGR01736">
    <property type="entry name" value="FGAM_synth_II"/>
    <property type="match status" value="1"/>
</dbReference>
<feature type="domain" description="PurM-like C-terminal" evidence="9">
    <location>
        <begin position="580"/>
        <end position="712"/>
    </location>
</feature>
<reference evidence="11" key="1">
    <citation type="submission" date="2016-10" db="EMBL/GenBank/DDBJ databases">
        <authorList>
            <person name="de Groot N.N."/>
        </authorList>
    </citation>
    <scope>NUCLEOTIDE SEQUENCE</scope>
</reference>
<gene>
    <name evidence="11" type="ORF">MNB_SV-14-627</name>
</gene>
<name>A0A1W1BU36_9ZZZZ</name>
<dbReference type="PIRSF" id="PIRSF001587">
    <property type="entry name" value="FGAM_synthase_II"/>
    <property type="match status" value="1"/>
</dbReference>
<evidence type="ECO:0000259" key="9">
    <source>
        <dbReference type="Pfam" id="PF02769"/>
    </source>
</evidence>
<dbReference type="GO" id="GO:0006189">
    <property type="term" value="P:'de novo' IMP biosynthetic process"/>
    <property type="evidence" value="ECO:0007669"/>
    <property type="project" value="InterPro"/>
</dbReference>
<dbReference type="GO" id="GO:0004642">
    <property type="term" value="F:phosphoribosylformylglycinamidine synthase activity"/>
    <property type="evidence" value="ECO:0007669"/>
    <property type="project" value="UniProtKB-EC"/>
</dbReference>
<dbReference type="CDD" id="cd02203">
    <property type="entry name" value="PurL_repeat1"/>
    <property type="match status" value="1"/>
</dbReference>
<dbReference type="CDD" id="cd02204">
    <property type="entry name" value="PurL_repeat2"/>
    <property type="match status" value="1"/>
</dbReference>